<name>A0A9X4LII3_9BURK</name>
<feature type="compositionally biased region" description="Low complexity" evidence="2">
    <location>
        <begin position="176"/>
        <end position="193"/>
    </location>
</feature>
<protein>
    <submittedName>
        <fullName evidence="4">DNA-binding protein</fullName>
    </submittedName>
</protein>
<keyword evidence="1" id="KW-0175">Coiled coil</keyword>
<proteinExistence type="predicted"/>
<comment type="caution">
    <text evidence="4">The sequence shown here is derived from an EMBL/GenBank/DDBJ whole genome shotgun (WGS) entry which is preliminary data.</text>
</comment>
<feature type="region of interest" description="Disordered" evidence="2">
    <location>
        <begin position="165"/>
        <end position="193"/>
    </location>
</feature>
<feature type="region of interest" description="Disordered" evidence="2">
    <location>
        <begin position="322"/>
        <end position="344"/>
    </location>
</feature>
<evidence type="ECO:0000259" key="3">
    <source>
        <dbReference type="Pfam" id="PF11740"/>
    </source>
</evidence>
<dbReference type="Pfam" id="PF11740">
    <property type="entry name" value="KfrA_N"/>
    <property type="match status" value="1"/>
</dbReference>
<sequence length="344" mass="37677">MSDESALLAEIELLKAKFSDTRALYREVCALLFFRHGITPTGNKLYQYVRRGSMSVPTEELAKFWDDLRHKARVDIEHPDLPAEVKAIAAEAIAALWCQATAAARGELAAARLELQADAEAARSAQLAAEQAANQVSAAADQLRAELAKRDEAFRAAQAELEAERRAHAGTQARGQELQTQLEQARTQQQRQQEAFSADLVRARADIGAAQERAAAAERRALMEIEQERQARGRADKTAEGLRDKLADAESRERRQSLEHAEAVTRLQMELNAKTAALRGAHENKGGLLREIDTLRQQLVAAQQASARYEAEAQTLQVLVQRLTPPPAPAPRGGRSKKAGADGS</sequence>
<dbReference type="AlphaFoldDB" id="A0A9X4LII3"/>
<dbReference type="GO" id="GO:0003677">
    <property type="term" value="F:DNA binding"/>
    <property type="evidence" value="ECO:0007669"/>
    <property type="project" value="UniProtKB-KW"/>
</dbReference>
<evidence type="ECO:0000313" key="4">
    <source>
        <dbReference type="EMBL" id="MDG0864142.1"/>
    </source>
</evidence>
<reference evidence="4" key="1">
    <citation type="submission" date="2019-02" db="EMBL/GenBank/DDBJ databases">
        <title>Draft genome of the type strain Pelomonas aquatica CCUG 52575T.</title>
        <authorList>
            <person name="Gomila M."/>
            <person name="Lalucat J."/>
        </authorList>
    </citation>
    <scope>NUCLEOTIDE SEQUENCE</scope>
    <source>
        <strain evidence="4">CCUG 52575</strain>
    </source>
</reference>
<dbReference type="RefSeq" id="WP_268154471.1">
    <property type="nucleotide sequence ID" value="NZ_JAPPUW010000037.1"/>
</dbReference>
<accession>A0A9X4LII3</accession>
<organism evidence="4 5">
    <name type="scientific">Pelomonas aquatica</name>
    <dbReference type="NCBI Taxonomy" id="431058"/>
    <lineage>
        <taxon>Bacteria</taxon>
        <taxon>Pseudomonadati</taxon>
        <taxon>Pseudomonadota</taxon>
        <taxon>Betaproteobacteria</taxon>
        <taxon>Burkholderiales</taxon>
        <taxon>Sphaerotilaceae</taxon>
        <taxon>Roseateles</taxon>
    </lineage>
</organism>
<feature type="domain" description="KfrA N-terminal DNA-binding" evidence="3">
    <location>
        <begin position="29"/>
        <end position="138"/>
    </location>
</feature>
<gene>
    <name evidence="4" type="ORF">EXJ73_16905</name>
</gene>
<dbReference type="InterPro" id="IPR021104">
    <property type="entry name" value="KfrA_DNA-bd_N"/>
</dbReference>
<dbReference type="Proteomes" id="UP001152766">
    <property type="component" value="Unassembled WGS sequence"/>
</dbReference>
<evidence type="ECO:0000256" key="2">
    <source>
        <dbReference type="SAM" id="MobiDB-lite"/>
    </source>
</evidence>
<keyword evidence="5" id="KW-1185">Reference proteome</keyword>
<evidence type="ECO:0000313" key="5">
    <source>
        <dbReference type="Proteomes" id="UP001152766"/>
    </source>
</evidence>
<feature type="coiled-coil region" evidence="1">
    <location>
        <begin position="285"/>
        <end position="312"/>
    </location>
</feature>
<evidence type="ECO:0000256" key="1">
    <source>
        <dbReference type="SAM" id="Coils"/>
    </source>
</evidence>
<dbReference type="EMBL" id="SGUG01000027">
    <property type="protein sequence ID" value="MDG0864142.1"/>
    <property type="molecule type" value="Genomic_DNA"/>
</dbReference>
<feature type="region of interest" description="Disordered" evidence="2">
    <location>
        <begin position="227"/>
        <end position="257"/>
    </location>
</feature>
<keyword evidence="4" id="KW-0238">DNA-binding</keyword>